<dbReference type="Proteomes" id="UP000029995">
    <property type="component" value="Unassembled WGS sequence"/>
</dbReference>
<evidence type="ECO:0000256" key="3">
    <source>
        <dbReference type="ARBA" id="ARBA00022475"/>
    </source>
</evidence>
<keyword evidence="5 7" id="KW-1133">Transmembrane helix</keyword>
<feature type="transmembrane region" description="Helical" evidence="7">
    <location>
        <begin position="77"/>
        <end position="100"/>
    </location>
</feature>
<keyword evidence="6 7" id="KW-0472">Membrane</keyword>
<dbReference type="Pfam" id="PF00528">
    <property type="entry name" value="BPD_transp_1"/>
    <property type="match status" value="1"/>
</dbReference>
<dbReference type="InterPro" id="IPR050366">
    <property type="entry name" value="BP-dependent_transpt_permease"/>
</dbReference>
<dbReference type="SUPFAM" id="SSF161098">
    <property type="entry name" value="MetI-like"/>
    <property type="match status" value="1"/>
</dbReference>
<protein>
    <submittedName>
        <fullName evidence="9">Peptide ABC transporter permease</fullName>
    </submittedName>
</protein>
<evidence type="ECO:0000256" key="7">
    <source>
        <dbReference type="RuleBase" id="RU363032"/>
    </source>
</evidence>
<feature type="transmembrane region" description="Helical" evidence="7">
    <location>
        <begin position="112"/>
        <end position="133"/>
    </location>
</feature>
<evidence type="ECO:0000313" key="9">
    <source>
        <dbReference type="EMBL" id="KGM33177.1"/>
    </source>
</evidence>
<dbReference type="PANTHER" id="PTHR43386">
    <property type="entry name" value="OLIGOPEPTIDE TRANSPORT SYSTEM PERMEASE PROTEIN APPC"/>
    <property type="match status" value="1"/>
</dbReference>
<dbReference type="GO" id="GO:0055085">
    <property type="term" value="P:transmembrane transport"/>
    <property type="evidence" value="ECO:0007669"/>
    <property type="project" value="InterPro"/>
</dbReference>
<comment type="subcellular location">
    <subcellularLocation>
        <location evidence="1 7">Cell membrane</location>
        <topology evidence="1 7">Multi-pass membrane protein</topology>
    </subcellularLocation>
</comment>
<dbReference type="AlphaFoldDB" id="A0A0A0D851"/>
<comment type="similarity">
    <text evidence="7">Belongs to the binding-protein-dependent transport system permease family.</text>
</comment>
<evidence type="ECO:0000259" key="8">
    <source>
        <dbReference type="PROSITE" id="PS50928"/>
    </source>
</evidence>
<feature type="transmembrane region" description="Helical" evidence="7">
    <location>
        <begin position="194"/>
        <end position="217"/>
    </location>
</feature>
<evidence type="ECO:0000256" key="5">
    <source>
        <dbReference type="ARBA" id="ARBA00022989"/>
    </source>
</evidence>
<feature type="transmembrane region" description="Helical" evidence="7">
    <location>
        <begin position="139"/>
        <end position="163"/>
    </location>
</feature>
<evidence type="ECO:0000256" key="1">
    <source>
        <dbReference type="ARBA" id="ARBA00004651"/>
    </source>
</evidence>
<dbReference type="EMBL" id="JANX01000215">
    <property type="protein sequence ID" value="KGM33177.1"/>
    <property type="molecule type" value="Genomic_DNA"/>
</dbReference>
<evidence type="ECO:0000256" key="6">
    <source>
        <dbReference type="ARBA" id="ARBA00023136"/>
    </source>
</evidence>
<evidence type="ECO:0000313" key="10">
    <source>
        <dbReference type="Proteomes" id="UP000029995"/>
    </source>
</evidence>
<organism evidence="9 10">
    <name type="scientific">Inquilinus limosus MP06</name>
    <dbReference type="NCBI Taxonomy" id="1398085"/>
    <lineage>
        <taxon>Bacteria</taxon>
        <taxon>Pseudomonadati</taxon>
        <taxon>Pseudomonadota</taxon>
        <taxon>Alphaproteobacteria</taxon>
        <taxon>Rhodospirillales</taxon>
        <taxon>Rhodospirillaceae</taxon>
        <taxon>Inquilinus</taxon>
    </lineage>
</organism>
<dbReference type="PROSITE" id="PS50928">
    <property type="entry name" value="ABC_TM1"/>
    <property type="match status" value="1"/>
</dbReference>
<sequence>MTPMLRLLAHRGFVLGLALCAVFIGMALLSLLWTPYAPNAIAIPQKLQTPSLLHWLGTDQLGRDTLSRIMVGARTSVAVGVVAVAIGLVLGVPLGLWAAARRGWTDEVLGRAVDLTFAFPAVLSAILITALLGPGAVNAILAIGIFNIAVFARVSRGAALVVYGRDFVRAAQSLGRSRLDIALRHVLPNMANALIVQATIQFAIAILAEAALGYLGLGTQPPQASWGKMLLDAQTLLAQAPLQAVFPGVAIAVAVLGLNLIGDGLRDLLDPRMKVGRIG</sequence>
<dbReference type="InterPro" id="IPR000515">
    <property type="entry name" value="MetI-like"/>
</dbReference>
<evidence type="ECO:0000256" key="4">
    <source>
        <dbReference type="ARBA" id="ARBA00022692"/>
    </source>
</evidence>
<accession>A0A0A0D851</accession>
<dbReference type="CDD" id="cd06261">
    <property type="entry name" value="TM_PBP2"/>
    <property type="match status" value="1"/>
</dbReference>
<dbReference type="Gene3D" id="1.10.3720.10">
    <property type="entry name" value="MetI-like"/>
    <property type="match status" value="1"/>
</dbReference>
<gene>
    <name evidence="9" type="ORF">P409_17225</name>
</gene>
<comment type="caution">
    <text evidence="9">The sequence shown here is derived from an EMBL/GenBank/DDBJ whole genome shotgun (WGS) entry which is preliminary data.</text>
</comment>
<proteinExistence type="inferred from homology"/>
<dbReference type="InterPro" id="IPR035906">
    <property type="entry name" value="MetI-like_sf"/>
</dbReference>
<dbReference type="PANTHER" id="PTHR43386:SF25">
    <property type="entry name" value="PEPTIDE ABC TRANSPORTER PERMEASE PROTEIN"/>
    <property type="match status" value="1"/>
</dbReference>
<feature type="domain" description="ABC transmembrane type-1" evidence="8">
    <location>
        <begin position="73"/>
        <end position="262"/>
    </location>
</feature>
<name>A0A0A0D851_9PROT</name>
<keyword evidence="2 7" id="KW-0813">Transport</keyword>
<reference evidence="9 10" key="1">
    <citation type="submission" date="2014-01" db="EMBL/GenBank/DDBJ databases">
        <title>Genome sequence determination for a cystic fibrosis isolate, Inquilinus limosus.</title>
        <authorList>
            <person name="Pino M."/>
            <person name="Di Conza J."/>
            <person name="Gutkind G."/>
        </authorList>
    </citation>
    <scope>NUCLEOTIDE SEQUENCE [LARGE SCALE GENOMIC DNA]</scope>
    <source>
        <strain evidence="9 10">MP06</strain>
    </source>
</reference>
<keyword evidence="4 7" id="KW-0812">Transmembrane</keyword>
<feature type="transmembrane region" description="Helical" evidence="7">
    <location>
        <begin position="237"/>
        <end position="262"/>
    </location>
</feature>
<dbReference type="GO" id="GO:0005886">
    <property type="term" value="C:plasma membrane"/>
    <property type="evidence" value="ECO:0007669"/>
    <property type="project" value="UniProtKB-SubCell"/>
</dbReference>
<keyword evidence="3" id="KW-1003">Cell membrane</keyword>
<evidence type="ECO:0000256" key="2">
    <source>
        <dbReference type="ARBA" id="ARBA00022448"/>
    </source>
</evidence>
<feature type="transmembrane region" description="Helical" evidence="7">
    <location>
        <begin position="12"/>
        <end position="33"/>
    </location>
</feature>